<organism evidence="2 3">
    <name type="scientific">Enterococcus lemanii</name>
    <dbReference type="NCBI Taxonomy" id="1159752"/>
    <lineage>
        <taxon>Bacteria</taxon>
        <taxon>Bacillati</taxon>
        <taxon>Bacillota</taxon>
        <taxon>Bacilli</taxon>
        <taxon>Lactobacillales</taxon>
        <taxon>Enterococcaceae</taxon>
        <taxon>Enterococcus</taxon>
    </lineage>
</organism>
<feature type="transmembrane region" description="Helical" evidence="1">
    <location>
        <begin position="207"/>
        <end position="226"/>
    </location>
</feature>
<comment type="caution">
    <text evidence="2">The sequence shown here is derived from an EMBL/GenBank/DDBJ whole genome shotgun (WGS) entry which is preliminary data.</text>
</comment>
<keyword evidence="1" id="KW-0812">Transmembrane</keyword>
<feature type="transmembrane region" description="Helical" evidence="1">
    <location>
        <begin position="166"/>
        <end position="187"/>
    </location>
</feature>
<feature type="transmembrane region" description="Helical" evidence="1">
    <location>
        <begin position="325"/>
        <end position="341"/>
    </location>
</feature>
<evidence type="ECO:0000256" key="1">
    <source>
        <dbReference type="SAM" id="Phobius"/>
    </source>
</evidence>
<keyword evidence="3" id="KW-1185">Reference proteome</keyword>
<keyword evidence="1" id="KW-0472">Membrane</keyword>
<feature type="transmembrane region" description="Helical" evidence="1">
    <location>
        <begin position="285"/>
        <end position="305"/>
    </location>
</feature>
<name>A0ABV9MZL2_9ENTE</name>
<proteinExistence type="predicted"/>
<evidence type="ECO:0008006" key="4">
    <source>
        <dbReference type="Google" id="ProtNLM"/>
    </source>
</evidence>
<feature type="transmembrane region" description="Helical" evidence="1">
    <location>
        <begin position="231"/>
        <end position="251"/>
    </location>
</feature>
<reference evidence="3" key="1">
    <citation type="journal article" date="2019" name="Int. J. Syst. Evol. Microbiol.">
        <title>The Global Catalogue of Microorganisms (GCM) 10K type strain sequencing project: providing services to taxonomists for standard genome sequencing and annotation.</title>
        <authorList>
            <consortium name="The Broad Institute Genomics Platform"/>
            <consortium name="The Broad Institute Genome Sequencing Center for Infectious Disease"/>
            <person name="Wu L."/>
            <person name="Ma J."/>
        </authorList>
    </citation>
    <scope>NUCLEOTIDE SEQUENCE [LARGE SCALE GENOMIC DNA]</scope>
    <source>
        <strain evidence="3">CGMCC 1.19032</strain>
    </source>
</reference>
<gene>
    <name evidence="2" type="ORF">ACFO5I_12855</name>
</gene>
<sequence>MTNLKKIYALRYQKTLLFLSGLILFVYGYSSVDTMKDWQWRDHYYHSEEFINEFEESLDTRIRDYDEKGQPIYYNNIKEFQDTQLTLFQHYPESSLYYTGAAIPSRSVYYPGKTYTSNSSYFVFLFPIVFLAGFALFFVDQKTNFNRLLFTLPVSRKRLFLDKLRYIALPFAGVLALGSFLQILFYTWGFPSEYVNASFFQMLYSGFSHWLLLILAFVLGLFLGVLLNHLILAPTLIILGFFAFLLVSDFYRNFAWIINHYFPKVKFYDLDGIFVIWPGKTASPWWIILMLGCAIALFLFLSYVIFKHLSLENTGQLLSVPDFKLPVFITLFLLTSIWFNLGLWDIGYRLSANLRLPYEEVALTILLCLSMSFGLIYYPEIYKKWQNIQKKIA</sequence>
<feature type="transmembrane region" description="Helical" evidence="1">
    <location>
        <begin position="361"/>
        <end position="378"/>
    </location>
</feature>
<keyword evidence="1" id="KW-1133">Transmembrane helix</keyword>
<evidence type="ECO:0000313" key="2">
    <source>
        <dbReference type="EMBL" id="MFC4720614.1"/>
    </source>
</evidence>
<protein>
    <recommendedName>
        <fullName evidence="4">ABC transporter permease</fullName>
    </recommendedName>
</protein>
<dbReference type="Proteomes" id="UP001595969">
    <property type="component" value="Unassembled WGS sequence"/>
</dbReference>
<dbReference type="RefSeq" id="WP_204652906.1">
    <property type="nucleotide sequence ID" value="NZ_JAFBFD010000003.1"/>
</dbReference>
<feature type="transmembrane region" description="Helical" evidence="1">
    <location>
        <begin position="121"/>
        <end position="139"/>
    </location>
</feature>
<dbReference type="EMBL" id="JBHSGS010000065">
    <property type="protein sequence ID" value="MFC4720614.1"/>
    <property type="molecule type" value="Genomic_DNA"/>
</dbReference>
<accession>A0ABV9MZL2</accession>
<evidence type="ECO:0000313" key="3">
    <source>
        <dbReference type="Proteomes" id="UP001595969"/>
    </source>
</evidence>